<dbReference type="SUPFAM" id="SSF51215">
    <property type="entry name" value="Regulatory protein AraC"/>
    <property type="match status" value="1"/>
</dbReference>
<dbReference type="Pfam" id="PF12833">
    <property type="entry name" value="HTH_18"/>
    <property type="match status" value="1"/>
</dbReference>
<protein>
    <submittedName>
        <fullName evidence="5">Transcriptional regulator</fullName>
    </submittedName>
</protein>
<dbReference type="GO" id="GO:0003700">
    <property type="term" value="F:DNA-binding transcription factor activity"/>
    <property type="evidence" value="ECO:0007669"/>
    <property type="project" value="InterPro"/>
</dbReference>
<dbReference type="PANTHER" id="PTHR43280">
    <property type="entry name" value="ARAC-FAMILY TRANSCRIPTIONAL REGULATOR"/>
    <property type="match status" value="1"/>
</dbReference>
<accession>A0A3T1D3Q4</accession>
<dbReference type="Proteomes" id="UP000289856">
    <property type="component" value="Chromosome"/>
</dbReference>
<sequence>MLKKAEGFDSEKIIVLPPYLVSEMLTHPLIRPLYITDIGYFPHANHHYRERPDGCDSSIVIYCIGGEGWVTIGDIKYSLLEGDLVIIPAKTPHSYGADEVNPWSIFWFHLKGEMMVYYLEELVNDHGPLNLSHGDAEKFINLFHQIYDTLTAKSYSIPHLVHVSQTTAYMLSLLVLIPARKDEERKRRHIENAMQYLVEKLEHTLTLEELAHHARISKQHLNVLFKSATGFAPIDYYHRMKMRRACQLLDLTDLSVKETCHSLGFKDPYYFSRLFKKIIGLSPSAYRSKLKG</sequence>
<dbReference type="InterPro" id="IPR003313">
    <property type="entry name" value="AraC-bd"/>
</dbReference>
<dbReference type="InterPro" id="IPR018062">
    <property type="entry name" value="HTH_AraC-typ_CS"/>
</dbReference>
<reference evidence="5 6" key="1">
    <citation type="submission" date="2019-01" db="EMBL/GenBank/DDBJ databases">
        <title>Complete genome sequence of Cohnella hallensis HS21 isolated from Korean fir (Abies koreana) rhizospheric soil.</title>
        <authorList>
            <person name="Jiang L."/>
            <person name="Kang S.W."/>
            <person name="Kim S."/>
            <person name="Jung J."/>
            <person name="Kim C.Y."/>
            <person name="Kim D.H."/>
            <person name="Kim S.W."/>
            <person name="Lee J."/>
        </authorList>
    </citation>
    <scope>NUCLEOTIDE SEQUENCE [LARGE SCALE GENOMIC DNA]</scope>
    <source>
        <strain evidence="5 6">HS21</strain>
    </source>
</reference>
<proteinExistence type="predicted"/>
<dbReference type="InterPro" id="IPR009057">
    <property type="entry name" value="Homeodomain-like_sf"/>
</dbReference>
<keyword evidence="6" id="KW-1185">Reference proteome</keyword>
<dbReference type="AlphaFoldDB" id="A0A3T1D3Q4"/>
<name>A0A3T1D3Q4_9BACL</name>
<dbReference type="PRINTS" id="PR00032">
    <property type="entry name" value="HTHARAC"/>
</dbReference>
<gene>
    <name evidence="5" type="ORF">KCTCHS21_20800</name>
</gene>
<keyword evidence="3" id="KW-0804">Transcription</keyword>
<dbReference type="GO" id="GO:0043565">
    <property type="term" value="F:sequence-specific DNA binding"/>
    <property type="evidence" value="ECO:0007669"/>
    <property type="project" value="InterPro"/>
</dbReference>
<keyword evidence="1" id="KW-0805">Transcription regulation</keyword>
<dbReference type="InterPro" id="IPR020449">
    <property type="entry name" value="Tscrpt_reg_AraC-type_HTH"/>
</dbReference>
<organism evidence="5 6">
    <name type="scientific">Cohnella abietis</name>
    <dbReference type="NCBI Taxonomy" id="2507935"/>
    <lineage>
        <taxon>Bacteria</taxon>
        <taxon>Bacillati</taxon>
        <taxon>Bacillota</taxon>
        <taxon>Bacilli</taxon>
        <taxon>Bacillales</taxon>
        <taxon>Paenibacillaceae</taxon>
        <taxon>Cohnella</taxon>
    </lineage>
</organism>
<dbReference type="SMART" id="SM00342">
    <property type="entry name" value="HTH_ARAC"/>
    <property type="match status" value="1"/>
</dbReference>
<evidence type="ECO:0000313" key="6">
    <source>
        <dbReference type="Proteomes" id="UP000289856"/>
    </source>
</evidence>
<evidence type="ECO:0000259" key="4">
    <source>
        <dbReference type="PROSITE" id="PS01124"/>
    </source>
</evidence>
<dbReference type="SUPFAM" id="SSF46689">
    <property type="entry name" value="Homeodomain-like"/>
    <property type="match status" value="2"/>
</dbReference>
<feature type="domain" description="HTH araC/xylS-type" evidence="4">
    <location>
        <begin position="191"/>
        <end position="289"/>
    </location>
</feature>
<dbReference type="Gene3D" id="1.10.10.60">
    <property type="entry name" value="Homeodomain-like"/>
    <property type="match status" value="2"/>
</dbReference>
<keyword evidence="2" id="KW-0238">DNA-binding</keyword>
<dbReference type="OrthoDB" id="9807321at2"/>
<evidence type="ECO:0000256" key="3">
    <source>
        <dbReference type="ARBA" id="ARBA00023163"/>
    </source>
</evidence>
<dbReference type="Pfam" id="PF02311">
    <property type="entry name" value="AraC_binding"/>
    <property type="match status" value="1"/>
</dbReference>
<dbReference type="InterPro" id="IPR018060">
    <property type="entry name" value="HTH_AraC"/>
</dbReference>
<evidence type="ECO:0000313" key="5">
    <source>
        <dbReference type="EMBL" id="BBI32681.1"/>
    </source>
</evidence>
<dbReference type="EMBL" id="AP019400">
    <property type="protein sequence ID" value="BBI32681.1"/>
    <property type="molecule type" value="Genomic_DNA"/>
</dbReference>
<evidence type="ECO:0000256" key="2">
    <source>
        <dbReference type="ARBA" id="ARBA00023125"/>
    </source>
</evidence>
<evidence type="ECO:0000256" key="1">
    <source>
        <dbReference type="ARBA" id="ARBA00023015"/>
    </source>
</evidence>
<dbReference type="Gene3D" id="2.60.120.280">
    <property type="entry name" value="Regulatory protein AraC"/>
    <property type="match status" value="1"/>
</dbReference>
<dbReference type="PROSITE" id="PS00041">
    <property type="entry name" value="HTH_ARAC_FAMILY_1"/>
    <property type="match status" value="1"/>
</dbReference>
<dbReference type="InterPro" id="IPR037923">
    <property type="entry name" value="HTH-like"/>
</dbReference>
<dbReference type="KEGG" id="cohn:KCTCHS21_20800"/>
<dbReference type="CDD" id="cd06986">
    <property type="entry name" value="cupin_MmsR-like_N"/>
    <property type="match status" value="1"/>
</dbReference>
<dbReference type="PANTHER" id="PTHR43280:SF30">
    <property type="entry name" value="MMSAB OPERON REGULATORY PROTEIN"/>
    <property type="match status" value="1"/>
</dbReference>
<dbReference type="PROSITE" id="PS01124">
    <property type="entry name" value="HTH_ARAC_FAMILY_2"/>
    <property type="match status" value="1"/>
</dbReference>